<dbReference type="AlphaFoldDB" id="A0A7D9JND0"/>
<reference evidence="1" key="1">
    <citation type="submission" date="2020-04" db="EMBL/GenBank/DDBJ databases">
        <authorList>
            <person name="Alioto T."/>
            <person name="Alioto T."/>
            <person name="Gomez Garrido J."/>
        </authorList>
    </citation>
    <scope>NUCLEOTIDE SEQUENCE</scope>
    <source>
        <strain evidence="1">A484AB</strain>
    </source>
</reference>
<proteinExistence type="predicted"/>
<sequence length="194" mass="22227">STKKNIQLNKTSSLYKLDPFVDDKGILRVGGRLKRANLSENHKFPIILPKNNHVSNLIVRDFHERVKHQGRGITLNEIRSNGYWIIKGTAAVSKCIADTTGAQLDDESLRTLFCEVEAIVNSHPLTVDSMNDPDSLSPLTPNHLLTMMSKIVLPPPGVFQSVDLYSRKRWRRVQNLANEFWSRWRKEFLHSLQQ</sequence>
<comment type="caution">
    <text evidence="1">The sequence shown here is derived from an EMBL/GenBank/DDBJ whole genome shotgun (WGS) entry which is preliminary data.</text>
</comment>
<dbReference type="EMBL" id="CACRXK020019127">
    <property type="protein sequence ID" value="CAB4033304.1"/>
    <property type="molecule type" value="Genomic_DNA"/>
</dbReference>
<dbReference type="Pfam" id="PF18701">
    <property type="entry name" value="DUF5641"/>
    <property type="match status" value="1"/>
</dbReference>
<gene>
    <name evidence="1" type="ORF">PACLA_8A004071</name>
</gene>
<protein>
    <submittedName>
        <fullName evidence="1">Uncharacterized protein</fullName>
    </submittedName>
</protein>
<feature type="non-terminal residue" evidence="1">
    <location>
        <position position="194"/>
    </location>
</feature>
<dbReference type="InterPro" id="IPR040676">
    <property type="entry name" value="DUF5641"/>
</dbReference>
<evidence type="ECO:0000313" key="1">
    <source>
        <dbReference type="EMBL" id="CAB4033304.1"/>
    </source>
</evidence>
<name>A0A7D9JND0_PARCT</name>
<keyword evidence="2" id="KW-1185">Reference proteome</keyword>
<dbReference type="Proteomes" id="UP001152795">
    <property type="component" value="Unassembled WGS sequence"/>
</dbReference>
<accession>A0A7D9JND0</accession>
<dbReference type="PANTHER" id="PTHR47331:SF5">
    <property type="entry name" value="RIBONUCLEASE H"/>
    <property type="match status" value="1"/>
</dbReference>
<dbReference type="PANTHER" id="PTHR47331">
    <property type="entry name" value="PHD-TYPE DOMAIN-CONTAINING PROTEIN"/>
    <property type="match status" value="1"/>
</dbReference>
<evidence type="ECO:0000313" key="2">
    <source>
        <dbReference type="Proteomes" id="UP001152795"/>
    </source>
</evidence>
<organism evidence="1 2">
    <name type="scientific">Paramuricea clavata</name>
    <name type="common">Red gorgonian</name>
    <name type="synonym">Violescent sea-whip</name>
    <dbReference type="NCBI Taxonomy" id="317549"/>
    <lineage>
        <taxon>Eukaryota</taxon>
        <taxon>Metazoa</taxon>
        <taxon>Cnidaria</taxon>
        <taxon>Anthozoa</taxon>
        <taxon>Octocorallia</taxon>
        <taxon>Malacalcyonacea</taxon>
        <taxon>Plexauridae</taxon>
        <taxon>Paramuricea</taxon>
    </lineage>
</organism>
<dbReference type="OrthoDB" id="5987922at2759"/>